<accession>F4GIU5</accession>
<sequence>MKRFMIIVLDGFGVGQMPDVPQVRPQDIGSDTWGHILDALPEIKLPVLEQLGLMNITGRESENMKISPSAIYGKGTLTHHGADTFFGHQEIVGTKYRTPFSEPFKNKIDTVRSVLQEKGYRVREYAGEKEKILIVNDAVTVADNIECDPGQAFNVTGALDFISFEEELKIGRLVRSVSLVPRVITFGGRNTSLEKILSALEEHDNGYIGINAPESGVYDNDYHCVHMGYGVNPDVQAPSIIGRAGLPSILLGKAADVIQNPFGHSFSIVETEAVLDKMIEVIQTYPEGFICCNVQETDLSGHQESVEKYARILRLADRKIGEIIRLMDHGDILVVMADHGNDPTIGHPHHTREYVPLMIHCAGFHPGCIGIRKTLSDVGATATDYFKLSPTENGTSFLQQLQKF</sequence>
<dbReference type="SUPFAM" id="SSF53649">
    <property type="entry name" value="Alkaline phosphatase-like"/>
    <property type="match status" value="1"/>
</dbReference>
<evidence type="ECO:0000259" key="4">
    <source>
        <dbReference type="Pfam" id="PF01676"/>
    </source>
</evidence>
<dbReference type="Pfam" id="PF01676">
    <property type="entry name" value="Metalloenzyme"/>
    <property type="match status" value="1"/>
</dbReference>
<gene>
    <name evidence="5" type="ordered locus">Spico_1510</name>
</gene>
<dbReference type="PANTHER" id="PTHR21110:SF0">
    <property type="entry name" value="PHOSPHOPENTOMUTASE"/>
    <property type="match status" value="1"/>
</dbReference>
<dbReference type="GO" id="GO:0043094">
    <property type="term" value="P:metabolic compound salvage"/>
    <property type="evidence" value="ECO:0007669"/>
    <property type="project" value="InterPro"/>
</dbReference>
<protein>
    <submittedName>
        <fullName evidence="5">Metalloenzyme domain protein</fullName>
    </submittedName>
</protein>
<dbReference type="InterPro" id="IPR017850">
    <property type="entry name" value="Alkaline_phosphatase_core_sf"/>
</dbReference>
<dbReference type="EMBL" id="CP002659">
    <property type="protein sequence ID" value="AEC02713.1"/>
    <property type="molecule type" value="Genomic_DNA"/>
</dbReference>
<dbReference type="GO" id="GO:0000287">
    <property type="term" value="F:magnesium ion binding"/>
    <property type="evidence" value="ECO:0007669"/>
    <property type="project" value="InterPro"/>
</dbReference>
<evidence type="ECO:0000313" key="6">
    <source>
        <dbReference type="Proteomes" id="UP000007939"/>
    </source>
</evidence>
<dbReference type="InterPro" id="IPR024052">
    <property type="entry name" value="Phosphopentomutase_DeoB_cap_sf"/>
</dbReference>
<proteinExistence type="inferred from homology"/>
<dbReference type="OrthoDB" id="9769930at2"/>
<name>F4GIU5_PARC1</name>
<keyword evidence="2" id="KW-0479">Metal-binding</keyword>
<feature type="domain" description="Metalloenzyme" evidence="4">
    <location>
        <begin position="2"/>
        <end position="389"/>
    </location>
</feature>
<dbReference type="PANTHER" id="PTHR21110">
    <property type="entry name" value="PHOSPHOPENTOMUTASE"/>
    <property type="match status" value="1"/>
</dbReference>
<dbReference type="GO" id="GO:0008973">
    <property type="term" value="F:phosphopentomutase activity"/>
    <property type="evidence" value="ECO:0007669"/>
    <property type="project" value="InterPro"/>
</dbReference>
<reference evidence="5 6" key="2">
    <citation type="journal article" date="2012" name="Stand. Genomic Sci.">
        <title>Complete genome sequence of the termite hindgut bacterium Spirochaeta coccoides type strain (SPN1(T)), reclassification in the genus Sphaerochaeta as Sphaerochaeta coccoides comb. nov. and emendations of the family Spirochaetaceae and the genus Sphaerochaeta.</title>
        <authorList>
            <person name="Abt B."/>
            <person name="Han C."/>
            <person name="Scheuner C."/>
            <person name="Lu M."/>
            <person name="Lapidus A."/>
            <person name="Nolan M."/>
            <person name="Lucas S."/>
            <person name="Hammon N."/>
            <person name="Deshpande S."/>
            <person name="Cheng J.F."/>
            <person name="Tapia R."/>
            <person name="Goodwin L.A."/>
            <person name="Pitluck S."/>
            <person name="Liolios K."/>
            <person name="Pagani I."/>
            <person name="Ivanova N."/>
            <person name="Mavromatis K."/>
            <person name="Mikhailova N."/>
            <person name="Huntemann M."/>
            <person name="Pati A."/>
            <person name="Chen A."/>
            <person name="Palaniappan K."/>
            <person name="Land M."/>
            <person name="Hauser L."/>
            <person name="Brambilla E.M."/>
            <person name="Rohde M."/>
            <person name="Spring S."/>
            <person name="Gronow S."/>
            <person name="Goker M."/>
            <person name="Woyke T."/>
            <person name="Bristow J."/>
            <person name="Eisen J.A."/>
            <person name="Markowitz V."/>
            <person name="Hugenholtz P."/>
            <person name="Kyrpides N.C."/>
            <person name="Klenk H.P."/>
            <person name="Detter J.C."/>
        </authorList>
    </citation>
    <scope>NUCLEOTIDE SEQUENCE [LARGE SCALE GENOMIC DNA]</scope>
    <source>
        <strain evidence="6">ATCC BAA-1237 / DSM 17374 / SPN1</strain>
    </source>
</reference>
<keyword evidence="6" id="KW-1185">Reference proteome</keyword>
<dbReference type="PIRSF" id="PIRSF001491">
    <property type="entry name" value="Ppentomutase"/>
    <property type="match status" value="1"/>
</dbReference>
<dbReference type="NCBIfam" id="NF009049">
    <property type="entry name" value="PRK12383.1"/>
    <property type="match status" value="1"/>
</dbReference>
<dbReference type="KEGG" id="scc:Spico_1510"/>
<dbReference type="InterPro" id="IPR010045">
    <property type="entry name" value="DeoB"/>
</dbReference>
<dbReference type="GO" id="GO:0005829">
    <property type="term" value="C:cytosol"/>
    <property type="evidence" value="ECO:0007669"/>
    <property type="project" value="TreeGrafter"/>
</dbReference>
<evidence type="ECO:0000256" key="2">
    <source>
        <dbReference type="ARBA" id="ARBA00022723"/>
    </source>
</evidence>
<dbReference type="Proteomes" id="UP000007939">
    <property type="component" value="Chromosome"/>
</dbReference>
<evidence type="ECO:0000313" key="5">
    <source>
        <dbReference type="EMBL" id="AEC02713.1"/>
    </source>
</evidence>
<dbReference type="InterPro" id="IPR006124">
    <property type="entry name" value="Metalloenzyme"/>
</dbReference>
<dbReference type="HOGENOM" id="CLU_053861_1_0_12"/>
<dbReference type="eggNOG" id="COG1015">
    <property type="taxonomic scope" value="Bacteria"/>
</dbReference>
<organism evidence="5 6">
    <name type="scientific">Parasphaerochaeta coccoides (strain ATCC BAA-1237 / DSM 17374 / SPN1)</name>
    <name type="common">Sphaerochaeta coccoides</name>
    <dbReference type="NCBI Taxonomy" id="760011"/>
    <lineage>
        <taxon>Bacteria</taxon>
        <taxon>Pseudomonadati</taxon>
        <taxon>Spirochaetota</taxon>
        <taxon>Spirochaetia</taxon>
        <taxon>Spirochaetales</taxon>
        <taxon>Sphaerochaetaceae</taxon>
        <taxon>Parasphaerochaeta</taxon>
    </lineage>
</organism>
<evidence type="ECO:0000256" key="1">
    <source>
        <dbReference type="ARBA" id="ARBA00010373"/>
    </source>
</evidence>
<dbReference type="Gene3D" id="3.30.70.1250">
    <property type="entry name" value="Phosphopentomutase"/>
    <property type="match status" value="1"/>
</dbReference>
<dbReference type="AlphaFoldDB" id="F4GIU5"/>
<dbReference type="Gene3D" id="3.40.720.10">
    <property type="entry name" value="Alkaline Phosphatase, subunit A"/>
    <property type="match status" value="1"/>
</dbReference>
<comment type="similarity">
    <text evidence="1">Belongs to the phosphopentomutase family.</text>
</comment>
<dbReference type="STRING" id="760011.Spico_1510"/>
<dbReference type="GO" id="GO:0009117">
    <property type="term" value="P:nucleotide metabolic process"/>
    <property type="evidence" value="ECO:0007669"/>
    <property type="project" value="InterPro"/>
</dbReference>
<keyword evidence="3" id="KW-0464">Manganese</keyword>
<reference evidence="6" key="1">
    <citation type="submission" date="2011-04" db="EMBL/GenBank/DDBJ databases">
        <title>The complete genome of Spirochaeta coccoides DSM 17374.</title>
        <authorList>
            <person name="Lucas S."/>
            <person name="Copeland A."/>
            <person name="Lapidus A."/>
            <person name="Bruce D."/>
            <person name="Goodwin L."/>
            <person name="Pitluck S."/>
            <person name="Peters L."/>
            <person name="Kyrpides N."/>
            <person name="Mavromatis K."/>
            <person name="Pagani I."/>
            <person name="Ivanova N."/>
            <person name="Ovchinnikova G."/>
            <person name="Lu M."/>
            <person name="Detter J.C."/>
            <person name="Tapia R."/>
            <person name="Han C."/>
            <person name="Land M."/>
            <person name="Hauser L."/>
            <person name="Markowitz V."/>
            <person name="Cheng J.-F."/>
            <person name="Hugenholtz P."/>
            <person name="Woyke T."/>
            <person name="Wu D."/>
            <person name="Spring S."/>
            <person name="Schroeder M."/>
            <person name="Brambilla E."/>
            <person name="Klenk H.-P."/>
            <person name="Eisen J.A."/>
        </authorList>
    </citation>
    <scope>NUCLEOTIDE SEQUENCE [LARGE SCALE GENOMIC DNA]</scope>
    <source>
        <strain evidence="6">ATCC BAA-1237 / DSM 17374 / SPN1</strain>
    </source>
</reference>
<dbReference type="CDD" id="cd16009">
    <property type="entry name" value="PPM"/>
    <property type="match status" value="1"/>
</dbReference>
<evidence type="ECO:0000256" key="3">
    <source>
        <dbReference type="ARBA" id="ARBA00023211"/>
    </source>
</evidence>